<dbReference type="OrthoDB" id="7680611at2759"/>
<dbReference type="EMBL" id="KZ309436">
    <property type="protein sequence ID" value="KAG8238789.1"/>
    <property type="molecule type" value="Genomic_DNA"/>
</dbReference>
<proteinExistence type="predicted"/>
<dbReference type="GO" id="GO:0003676">
    <property type="term" value="F:nucleic acid binding"/>
    <property type="evidence" value="ECO:0007669"/>
    <property type="project" value="InterPro"/>
</dbReference>
<dbReference type="PANTHER" id="PTHR46585:SF1">
    <property type="entry name" value="CHROMO DOMAIN-CONTAINING PROTEIN"/>
    <property type="match status" value="1"/>
</dbReference>
<dbReference type="SUPFAM" id="SSF53098">
    <property type="entry name" value="Ribonuclease H-like"/>
    <property type="match status" value="1"/>
</dbReference>
<protein>
    <recommendedName>
        <fullName evidence="1">Integrase catalytic domain-containing protein</fullName>
    </recommendedName>
</protein>
<reference evidence="2" key="2">
    <citation type="submission" date="2017-10" db="EMBL/GenBank/DDBJ databases">
        <title>Ladona fulva Genome sequencing and assembly.</title>
        <authorList>
            <person name="Murali S."/>
            <person name="Richards S."/>
            <person name="Bandaranaike D."/>
            <person name="Bellair M."/>
            <person name="Blankenburg K."/>
            <person name="Chao H."/>
            <person name="Dinh H."/>
            <person name="Doddapaneni H."/>
            <person name="Dugan-Rocha S."/>
            <person name="Elkadiri S."/>
            <person name="Gnanaolivu R."/>
            <person name="Hernandez B."/>
            <person name="Skinner E."/>
            <person name="Javaid M."/>
            <person name="Lee S."/>
            <person name="Li M."/>
            <person name="Ming W."/>
            <person name="Munidasa M."/>
            <person name="Muniz J."/>
            <person name="Nguyen L."/>
            <person name="Hughes D."/>
            <person name="Osuji N."/>
            <person name="Pu L.-L."/>
            <person name="Puazo M."/>
            <person name="Qu C."/>
            <person name="Quiroz J."/>
            <person name="Raj R."/>
            <person name="Weissenberger G."/>
            <person name="Xin Y."/>
            <person name="Zou X."/>
            <person name="Han Y."/>
            <person name="Worley K."/>
            <person name="Muzny D."/>
            <person name="Gibbs R."/>
        </authorList>
    </citation>
    <scope>NUCLEOTIDE SEQUENCE</scope>
    <source>
        <strain evidence="2">Sampled in the wild</strain>
    </source>
</reference>
<keyword evidence="3" id="KW-1185">Reference proteome</keyword>
<dbReference type="PROSITE" id="PS50994">
    <property type="entry name" value="INTEGRASE"/>
    <property type="match status" value="1"/>
</dbReference>
<dbReference type="InterPro" id="IPR012337">
    <property type="entry name" value="RNaseH-like_sf"/>
</dbReference>
<evidence type="ECO:0000259" key="1">
    <source>
        <dbReference type="PROSITE" id="PS50994"/>
    </source>
</evidence>
<evidence type="ECO:0000313" key="2">
    <source>
        <dbReference type="EMBL" id="KAG8238789.1"/>
    </source>
</evidence>
<sequence>MSIGETYLNAKVTEWVEGLDAYTLHKPVRRKFARNRYQITNIDDLWQCDLIDMRNLEDQVLLKTDRKPNNIQTDKGSEFTSRLVKKFFKENGVNYFVTQNPVVKASIVERFNRTLKTRMWRFFTENNTRRYIEILPKLLHGCNHAYHSSIKMAPADVNEKKCLSGLEKSIW</sequence>
<dbReference type="InterPro" id="IPR036397">
    <property type="entry name" value="RNaseH_sf"/>
</dbReference>
<evidence type="ECO:0000313" key="3">
    <source>
        <dbReference type="Proteomes" id="UP000792457"/>
    </source>
</evidence>
<dbReference type="Gene3D" id="3.30.420.10">
    <property type="entry name" value="Ribonuclease H-like superfamily/Ribonuclease H"/>
    <property type="match status" value="1"/>
</dbReference>
<name>A0A8K0PCV3_LADFU</name>
<dbReference type="AlphaFoldDB" id="A0A8K0PCV3"/>
<dbReference type="PANTHER" id="PTHR46585">
    <property type="entry name" value="INTEGRASE CORE DOMAIN CONTAINING PROTEIN"/>
    <property type="match status" value="1"/>
</dbReference>
<comment type="caution">
    <text evidence="2">The sequence shown here is derived from an EMBL/GenBank/DDBJ whole genome shotgun (WGS) entry which is preliminary data.</text>
</comment>
<accession>A0A8K0PCV3</accession>
<organism evidence="2 3">
    <name type="scientific">Ladona fulva</name>
    <name type="common">Scarce chaser dragonfly</name>
    <name type="synonym">Libellula fulva</name>
    <dbReference type="NCBI Taxonomy" id="123851"/>
    <lineage>
        <taxon>Eukaryota</taxon>
        <taxon>Metazoa</taxon>
        <taxon>Ecdysozoa</taxon>
        <taxon>Arthropoda</taxon>
        <taxon>Hexapoda</taxon>
        <taxon>Insecta</taxon>
        <taxon>Pterygota</taxon>
        <taxon>Palaeoptera</taxon>
        <taxon>Odonata</taxon>
        <taxon>Epiprocta</taxon>
        <taxon>Anisoptera</taxon>
        <taxon>Libelluloidea</taxon>
        <taxon>Libellulidae</taxon>
        <taxon>Ladona</taxon>
    </lineage>
</organism>
<reference evidence="2" key="1">
    <citation type="submission" date="2013-04" db="EMBL/GenBank/DDBJ databases">
        <authorList>
            <person name="Qu J."/>
            <person name="Murali S.C."/>
            <person name="Bandaranaike D."/>
            <person name="Bellair M."/>
            <person name="Blankenburg K."/>
            <person name="Chao H."/>
            <person name="Dinh H."/>
            <person name="Doddapaneni H."/>
            <person name="Downs B."/>
            <person name="Dugan-Rocha S."/>
            <person name="Elkadiri S."/>
            <person name="Gnanaolivu R.D."/>
            <person name="Hernandez B."/>
            <person name="Javaid M."/>
            <person name="Jayaseelan J.C."/>
            <person name="Lee S."/>
            <person name="Li M."/>
            <person name="Ming W."/>
            <person name="Munidasa M."/>
            <person name="Muniz J."/>
            <person name="Nguyen L."/>
            <person name="Ongeri F."/>
            <person name="Osuji N."/>
            <person name="Pu L.-L."/>
            <person name="Puazo M."/>
            <person name="Qu C."/>
            <person name="Quiroz J."/>
            <person name="Raj R."/>
            <person name="Weissenberger G."/>
            <person name="Xin Y."/>
            <person name="Zou X."/>
            <person name="Han Y."/>
            <person name="Richards S."/>
            <person name="Worley K."/>
            <person name="Muzny D."/>
            <person name="Gibbs R."/>
        </authorList>
    </citation>
    <scope>NUCLEOTIDE SEQUENCE</scope>
    <source>
        <strain evidence="2">Sampled in the wild</strain>
    </source>
</reference>
<gene>
    <name evidence="2" type="ORF">J437_LFUL018586</name>
</gene>
<dbReference type="GO" id="GO:0015074">
    <property type="term" value="P:DNA integration"/>
    <property type="evidence" value="ECO:0007669"/>
    <property type="project" value="InterPro"/>
</dbReference>
<dbReference type="Proteomes" id="UP000792457">
    <property type="component" value="Unassembled WGS sequence"/>
</dbReference>
<dbReference type="InterPro" id="IPR001584">
    <property type="entry name" value="Integrase_cat-core"/>
</dbReference>
<feature type="domain" description="Integrase catalytic" evidence="1">
    <location>
        <begin position="56"/>
        <end position="162"/>
    </location>
</feature>